<feature type="domain" description="DUF5615" evidence="1">
    <location>
        <begin position="4"/>
        <end position="94"/>
    </location>
</feature>
<dbReference type="InterPro" id="IPR041049">
    <property type="entry name" value="DUF5615"/>
</dbReference>
<dbReference type="Pfam" id="PF18480">
    <property type="entry name" value="DUF5615"/>
    <property type="match status" value="1"/>
</dbReference>
<protein>
    <submittedName>
        <fullName evidence="2">DUF5615 family PIN-like protein</fullName>
    </submittedName>
</protein>
<gene>
    <name evidence="2" type="ORF">BJP36_15220</name>
</gene>
<sequence length="100" mass="11764">MRLRNVNVVSTGEAQMLSRSDEEQLQWAYDHQRVIYSFNARDFYRIHTNLIEKKQGHSGILLGFQNYSIGEQMRRILRIIATKSAEDMKNQVEFLSAWGE</sequence>
<dbReference type="Proteomes" id="UP000176944">
    <property type="component" value="Chromosome"/>
</dbReference>
<organism evidence="2 3">
    <name type="scientific">Moorena producens (strain JHB)</name>
    <dbReference type="NCBI Taxonomy" id="1454205"/>
    <lineage>
        <taxon>Bacteria</taxon>
        <taxon>Bacillati</taxon>
        <taxon>Cyanobacteriota</taxon>
        <taxon>Cyanophyceae</taxon>
        <taxon>Coleofasciculales</taxon>
        <taxon>Coleofasciculaceae</taxon>
        <taxon>Moorena</taxon>
    </lineage>
</organism>
<reference evidence="3" key="1">
    <citation type="submission" date="2016-10" db="EMBL/GenBank/DDBJ databases">
        <title>Comparative genomics uncovers the prolific and rare metabolic potential of the cyanobacterial genus Moorea.</title>
        <authorList>
            <person name="Leao T."/>
            <person name="Castelao G."/>
            <person name="Korobeynikov A."/>
            <person name="Monroe E.A."/>
            <person name="Podell S."/>
            <person name="Glukhov E."/>
            <person name="Allen E."/>
            <person name="Gerwick W.H."/>
            <person name="Gerwick L."/>
        </authorList>
    </citation>
    <scope>NUCLEOTIDE SEQUENCE [LARGE SCALE GENOMIC DNA]</scope>
    <source>
        <strain evidence="3">JHB</strain>
    </source>
</reference>
<dbReference type="AlphaFoldDB" id="A0A1D9G0D4"/>
<proteinExistence type="predicted"/>
<accession>A0A1D9G0D4</accession>
<evidence type="ECO:0000313" key="3">
    <source>
        <dbReference type="Proteomes" id="UP000176944"/>
    </source>
</evidence>
<name>A0A1D9G0D4_MOOP1</name>
<dbReference type="EMBL" id="CP017708">
    <property type="protein sequence ID" value="AOY81053.2"/>
    <property type="molecule type" value="Genomic_DNA"/>
</dbReference>
<evidence type="ECO:0000259" key="1">
    <source>
        <dbReference type="Pfam" id="PF18480"/>
    </source>
</evidence>
<evidence type="ECO:0000313" key="2">
    <source>
        <dbReference type="EMBL" id="AOY81053.2"/>
    </source>
</evidence>